<protein>
    <recommendedName>
        <fullName evidence="3">PDZ domain-containing protein</fullName>
    </recommendedName>
</protein>
<gene>
    <name evidence="1" type="ORF">XAT740_LOCUS52449</name>
</gene>
<evidence type="ECO:0000313" key="1">
    <source>
        <dbReference type="EMBL" id="CAF1635814.1"/>
    </source>
</evidence>
<accession>A0A816DLR1</accession>
<dbReference type="Proteomes" id="UP000663828">
    <property type="component" value="Unassembled WGS sequence"/>
</dbReference>
<dbReference type="InterPro" id="IPR036034">
    <property type="entry name" value="PDZ_sf"/>
</dbReference>
<reference evidence="1" key="1">
    <citation type="submission" date="2021-02" db="EMBL/GenBank/DDBJ databases">
        <authorList>
            <person name="Nowell W R."/>
        </authorList>
    </citation>
    <scope>NUCLEOTIDE SEQUENCE</scope>
</reference>
<comment type="caution">
    <text evidence="1">The sequence shown here is derived from an EMBL/GenBank/DDBJ whole genome shotgun (WGS) entry which is preliminary data.</text>
</comment>
<name>A0A816DLR1_ADIRI</name>
<proteinExistence type="predicted"/>
<dbReference type="Gene3D" id="2.30.42.10">
    <property type="match status" value="1"/>
</dbReference>
<dbReference type="SUPFAM" id="SSF50156">
    <property type="entry name" value="PDZ domain-like"/>
    <property type="match status" value="2"/>
</dbReference>
<evidence type="ECO:0008006" key="3">
    <source>
        <dbReference type="Google" id="ProtNLM"/>
    </source>
</evidence>
<keyword evidence="2" id="KW-1185">Reference proteome</keyword>
<organism evidence="1 2">
    <name type="scientific">Adineta ricciae</name>
    <name type="common">Rotifer</name>
    <dbReference type="NCBI Taxonomy" id="249248"/>
    <lineage>
        <taxon>Eukaryota</taxon>
        <taxon>Metazoa</taxon>
        <taxon>Spiralia</taxon>
        <taxon>Gnathifera</taxon>
        <taxon>Rotifera</taxon>
        <taxon>Eurotatoria</taxon>
        <taxon>Bdelloidea</taxon>
        <taxon>Adinetida</taxon>
        <taxon>Adinetidae</taxon>
        <taxon>Adineta</taxon>
    </lineage>
</organism>
<dbReference type="AlphaFoldDB" id="A0A816DLR1"/>
<dbReference type="EMBL" id="CAJNOR010008654">
    <property type="protein sequence ID" value="CAF1635814.1"/>
    <property type="molecule type" value="Genomic_DNA"/>
</dbReference>
<evidence type="ECO:0000313" key="2">
    <source>
        <dbReference type="Proteomes" id="UP000663828"/>
    </source>
</evidence>
<sequence length="295" mass="33776">MVKMILAHILQNSQASNTPLCRFDRIIEIDDEFMENESTEFVVEKLLKARSRGFIKLYVVDTEACKFYKTNKLPLSPEESEKKTFPPSIQLFPWITKKAALTLEKETMHEPQSASKFFLSLFVAKPGIRWRITVLRADATDPTGFELTYDNEKHYHSINITSDAKSTGIKSGDCLIEINDENIEHLVPKALGKHIHNIRYPDPLQMLVVETSTYDDHQAQNLPHYAFQSANEHVSLELEPTTQRFLDVEDESRTMRLPVEGYQRMPWVTLTAAMKNLEALVPAVNRNASIAKVLQ</sequence>